<dbReference type="AlphaFoldDB" id="W0PFQ9"/>
<dbReference type="HOGENOM" id="CLU_173308_0_0_4"/>
<proteinExistence type="predicted"/>
<dbReference type="eggNOG" id="ENOG502ZPH2">
    <property type="taxonomic scope" value="Bacteria"/>
</dbReference>
<name>W0PFQ9_ADVMD</name>
<keyword evidence="2" id="KW-1185">Reference proteome</keyword>
<sequence>MSAFCVFGMTDVIARQSASKKSPPPEWNATTEAFYDEYEEHIYRTGAHRQVSLTFDAPQFCQDWINLARKHMRTRGLRIMYRGQLTDRHGTPRINKKTKEPVLGWMPYDESSEEESSEIRFETGTFL</sequence>
<reference evidence="1 2" key="1">
    <citation type="journal article" date="2014" name="Microbiology">
        <title>Unravelling the complete genome sequence of Advenella mimigardefordensis strain DPN7T and novel insights in the catabolism of the xenobiotic polythioester precursor 3,3'-dithiodipropionate.</title>
        <authorList>
            <person name="Wubbeler J.H."/>
            <person name="Hiessl S."/>
            <person name="Schuldes J."/>
            <person name="Thurmer A."/>
            <person name="Daniel R."/>
            <person name="Steinbuchel A."/>
        </authorList>
    </citation>
    <scope>NUCLEOTIDE SEQUENCE [LARGE SCALE GENOMIC DNA]</scope>
    <source>
        <strain evidence="2">DSM 17166 / LMG 22922 / DPN7</strain>
    </source>
</reference>
<evidence type="ECO:0000313" key="1">
    <source>
        <dbReference type="EMBL" id="AHG64332.1"/>
    </source>
</evidence>
<protein>
    <submittedName>
        <fullName evidence="1">Uncharacterized protein</fullName>
    </submittedName>
</protein>
<dbReference type="KEGG" id="amim:MIM_c22560"/>
<dbReference type="Proteomes" id="UP000019095">
    <property type="component" value="Chromosome"/>
</dbReference>
<accession>W0PFQ9</accession>
<dbReference type="EMBL" id="CP003915">
    <property type="protein sequence ID" value="AHG64332.1"/>
    <property type="molecule type" value="Genomic_DNA"/>
</dbReference>
<evidence type="ECO:0000313" key="2">
    <source>
        <dbReference type="Proteomes" id="UP000019095"/>
    </source>
</evidence>
<gene>
    <name evidence="1" type="ORF">MIM_c22560</name>
</gene>
<organism evidence="1 2">
    <name type="scientific">Advenella mimigardefordensis (strain DSM 17166 / LMG 22922 / DPN7)</name>
    <dbReference type="NCBI Taxonomy" id="1247726"/>
    <lineage>
        <taxon>Bacteria</taxon>
        <taxon>Pseudomonadati</taxon>
        <taxon>Pseudomonadota</taxon>
        <taxon>Betaproteobacteria</taxon>
        <taxon>Burkholderiales</taxon>
        <taxon>Alcaligenaceae</taxon>
    </lineage>
</organism>